<dbReference type="STRING" id="258533.BN977_01431"/>
<dbReference type="RefSeq" id="WP_036396856.1">
    <property type="nucleotide sequence ID" value="NZ_CCBB010000001.1"/>
</dbReference>
<name>W9AMF0_MYCCO</name>
<feature type="region of interest" description="Disordered" evidence="1">
    <location>
        <begin position="106"/>
        <end position="130"/>
    </location>
</feature>
<reference evidence="2" key="2">
    <citation type="submission" date="2014-03" db="EMBL/GenBank/DDBJ databases">
        <authorList>
            <person name="Urmite Genomes"/>
        </authorList>
    </citation>
    <scope>NUCLEOTIDE SEQUENCE</scope>
    <source>
        <strain evidence="2">DSM 44829</strain>
    </source>
</reference>
<dbReference type="Proteomes" id="UP000028870">
    <property type="component" value="Unassembled WGS sequence"/>
</dbReference>
<organism evidence="2 3">
    <name type="scientific">Mycolicibacterium cosmeticum</name>
    <dbReference type="NCBI Taxonomy" id="258533"/>
    <lineage>
        <taxon>Bacteria</taxon>
        <taxon>Bacillati</taxon>
        <taxon>Actinomycetota</taxon>
        <taxon>Actinomycetes</taxon>
        <taxon>Mycobacteriales</taxon>
        <taxon>Mycobacteriaceae</taxon>
        <taxon>Mycolicibacterium</taxon>
    </lineage>
</organism>
<keyword evidence="3" id="KW-1185">Reference proteome</keyword>
<comment type="caution">
    <text evidence="2">The sequence shown here is derived from an EMBL/GenBank/DDBJ whole genome shotgun (WGS) entry which is preliminary data.</text>
</comment>
<gene>
    <name evidence="2" type="ORF">BN977_01431</name>
</gene>
<evidence type="ECO:0000256" key="1">
    <source>
        <dbReference type="SAM" id="MobiDB-lite"/>
    </source>
</evidence>
<evidence type="ECO:0000313" key="2">
    <source>
        <dbReference type="EMBL" id="CDO06638.1"/>
    </source>
</evidence>
<proteinExistence type="predicted"/>
<dbReference type="InterPro" id="IPR022536">
    <property type="entry name" value="EspC"/>
</dbReference>
<reference evidence="2" key="1">
    <citation type="submission" date="2014-03" db="EMBL/GenBank/DDBJ databases">
        <title>Draft Genome Sequence of Mycobacterium cosmeticum DSM 44829.</title>
        <authorList>
            <person name="Croce O."/>
            <person name="Robert C."/>
            <person name="Raoult D."/>
            <person name="Drancourt M."/>
        </authorList>
    </citation>
    <scope>NUCLEOTIDE SEQUENCE [LARGE SCALE GENOMIC DNA]</scope>
    <source>
        <strain evidence="2">DSM 44829</strain>
    </source>
</reference>
<feature type="compositionally biased region" description="Pro residues" evidence="1">
    <location>
        <begin position="236"/>
        <end position="253"/>
    </location>
</feature>
<evidence type="ECO:0008006" key="4">
    <source>
        <dbReference type="Google" id="ProtNLM"/>
    </source>
</evidence>
<dbReference type="Pfam" id="PF10824">
    <property type="entry name" value="T7SS_ESX_EspC"/>
    <property type="match status" value="1"/>
</dbReference>
<evidence type="ECO:0000313" key="3">
    <source>
        <dbReference type="Proteomes" id="UP000028870"/>
    </source>
</evidence>
<dbReference type="OrthoDB" id="4640843at2"/>
<feature type="region of interest" description="Disordered" evidence="1">
    <location>
        <begin position="181"/>
        <end position="253"/>
    </location>
</feature>
<sequence>MTDPLHVQTDGVLNYSQLHSDVAAGLSGLAGVDGSGVETSHGVIASAVNTALSGVLTGRQNTLGVTSTAASTISELLQKAAQAYAAGDQQGAERLKAAADVLEGKDAPGRGAGSAVGGAPASGGGAGGDMAGQMGQVLGQVGQQVGQMAQSITQPLQGLAQGLQQIPQQIMQGVQQAAQSASGIGGQSEVKSAQIEKDDRRAEEKAEDKDKHGTEEKEQEARAEAGPTSPAERAPVEPPAPRQRPAPTHPQAD</sequence>
<dbReference type="GO" id="GO:0009306">
    <property type="term" value="P:protein secretion"/>
    <property type="evidence" value="ECO:0007669"/>
    <property type="project" value="InterPro"/>
</dbReference>
<feature type="compositionally biased region" description="Gly residues" evidence="1">
    <location>
        <begin position="110"/>
        <end position="130"/>
    </location>
</feature>
<dbReference type="eggNOG" id="ENOG5031PWS">
    <property type="taxonomic scope" value="Bacteria"/>
</dbReference>
<protein>
    <recommendedName>
        <fullName evidence="4">ESX-1 secretion-associated protein</fullName>
    </recommendedName>
</protein>
<accession>W9AMF0</accession>
<feature type="compositionally biased region" description="Basic and acidic residues" evidence="1">
    <location>
        <begin position="194"/>
        <end position="223"/>
    </location>
</feature>
<dbReference type="AlphaFoldDB" id="W9AMF0"/>
<dbReference type="EMBL" id="CCBB010000001">
    <property type="protein sequence ID" value="CDO06638.1"/>
    <property type="molecule type" value="Genomic_DNA"/>
</dbReference>